<sequence length="102" mass="11667">MSSIIISGVIFMHKEITSTGEIITHIHPYNFGEKNKHQHDSDAQIRLLDVLYHGTYLEPSFTNHSFLAPTFFTINYSSTIFDDVIKATIFYLFLRGPPALAY</sequence>
<dbReference type="AlphaFoldDB" id="A0A8T4H5Q3"/>
<dbReference type="EMBL" id="JAGKSB010000002">
    <property type="protein sequence ID" value="MBP3942372.1"/>
    <property type="molecule type" value="Genomic_DNA"/>
</dbReference>
<gene>
    <name evidence="1" type="ORF">J5U18_02145</name>
</gene>
<comment type="caution">
    <text evidence="1">The sequence shown here is derived from an EMBL/GenBank/DDBJ whole genome shotgun (WGS) entry which is preliminary data.</text>
</comment>
<dbReference type="Proteomes" id="UP000679691">
    <property type="component" value="Unassembled WGS sequence"/>
</dbReference>
<name>A0A8T4H5Q3_9SPHI</name>
<reference evidence="1" key="1">
    <citation type="submission" date="2021-03" db="EMBL/GenBank/DDBJ databases">
        <authorList>
            <person name="Lu T."/>
            <person name="Wang Q."/>
            <person name="Han X."/>
        </authorList>
    </citation>
    <scope>NUCLEOTIDE SEQUENCE</scope>
    <source>
        <strain evidence="1">WQ 2009</strain>
    </source>
</reference>
<evidence type="ECO:0000313" key="2">
    <source>
        <dbReference type="Proteomes" id="UP000679691"/>
    </source>
</evidence>
<organism evidence="1 2">
    <name type="scientific">Rhinopithecimicrobium faecis</name>
    <dbReference type="NCBI Taxonomy" id="2820698"/>
    <lineage>
        <taxon>Bacteria</taxon>
        <taxon>Pseudomonadati</taxon>
        <taxon>Bacteroidota</taxon>
        <taxon>Sphingobacteriia</taxon>
        <taxon>Sphingobacteriales</taxon>
        <taxon>Sphingobacteriaceae</taxon>
        <taxon>Rhinopithecimicrobium</taxon>
    </lineage>
</organism>
<accession>A0A8T4H5Q3</accession>
<dbReference type="RefSeq" id="WP_353545855.1">
    <property type="nucleotide sequence ID" value="NZ_JAGKSB010000002.1"/>
</dbReference>
<proteinExistence type="predicted"/>
<protein>
    <submittedName>
        <fullName evidence="1">Uncharacterized protein</fullName>
    </submittedName>
</protein>
<evidence type="ECO:0000313" key="1">
    <source>
        <dbReference type="EMBL" id="MBP3942372.1"/>
    </source>
</evidence>
<keyword evidence="2" id="KW-1185">Reference proteome</keyword>